<evidence type="ECO:0000259" key="2">
    <source>
        <dbReference type="Pfam" id="PF12776"/>
    </source>
</evidence>
<feature type="compositionally biased region" description="Polar residues" evidence="1">
    <location>
        <begin position="298"/>
        <end position="309"/>
    </location>
</feature>
<sequence length="473" mass="54304">MENQRSAVGWRIHPPPPPHLPPPAPPSTQGFEDQKFGESQEISQEGTSKNCARARWNHQMKAYLIELLKDHDVPKYRMQNACSKEAWTNIVDKFNQRFNVSFTVVQVKQKEQDLKRDFKVVKGLVSESGFGWDRDRKMVVAPDNVWATLEARKNKDALIWREKSFPYYEDLFALYDGRYAEGRSCRGMDYYVSKATQLSRVPTSQSPQLQGLEMHLHAPTPTIHAPGDSSMRFDIEEDIDNIDWFSSNNTFSQVEANSTQGNDSALHAPSQVETMLTPSLHVGQTLHEFPQVVHRNPRPSSSAPEATSTKRAKRQKTTSIGDFHERYLQLKREEIDRYTTIQERKLRDPFSIKKCINELERLDGLLMAVTNGSTRYLDLPEAGRSDKLYMMENTNFIDGIELGTIHLEEARGWSGRTIQALKSIEDVTQDKWAAKKKAKGERPEELYCYNGVPFKAELESDLELLEDLMLLHR</sequence>
<accession>A0A077RSR2</accession>
<dbReference type="AlphaFoldDB" id="A0A077RSR2"/>
<feature type="region of interest" description="Disordered" evidence="1">
    <location>
        <begin position="1"/>
        <end position="48"/>
    </location>
</feature>
<dbReference type="PANTHER" id="PTHR47072">
    <property type="match status" value="1"/>
</dbReference>
<evidence type="ECO:0000256" key="1">
    <source>
        <dbReference type="SAM" id="MobiDB-lite"/>
    </source>
</evidence>
<organism evidence="3">
    <name type="scientific">Triticum aestivum</name>
    <name type="common">Wheat</name>
    <dbReference type="NCBI Taxonomy" id="4565"/>
    <lineage>
        <taxon>Eukaryota</taxon>
        <taxon>Viridiplantae</taxon>
        <taxon>Streptophyta</taxon>
        <taxon>Embryophyta</taxon>
        <taxon>Tracheophyta</taxon>
        <taxon>Spermatophyta</taxon>
        <taxon>Magnoliopsida</taxon>
        <taxon>Liliopsida</taxon>
        <taxon>Poales</taxon>
        <taxon>Poaceae</taxon>
        <taxon>BOP clade</taxon>
        <taxon>Pooideae</taxon>
        <taxon>Triticodae</taxon>
        <taxon>Triticeae</taxon>
        <taxon>Triticinae</taxon>
        <taxon>Triticum</taxon>
    </lineage>
</organism>
<reference evidence="3" key="1">
    <citation type="journal article" date="2014" name="Science">
        <title>Structural and functional partitioning of bread wheat chromosome 3B.</title>
        <authorList>
            <person name="Choulet F."/>
            <person name="Alberti A."/>
            <person name="Theil S."/>
            <person name="Glover N."/>
            <person name="Barbe V."/>
            <person name="Daron J."/>
            <person name="Pingault L."/>
            <person name="Sourdille P."/>
            <person name="Couloux A."/>
            <person name="Paux E."/>
            <person name="Leroy P."/>
            <person name="Mangenot S."/>
            <person name="Guilhot N."/>
            <person name="Le Gouis J."/>
            <person name="Balfourier F."/>
            <person name="Alaux M."/>
            <person name="Jamilloux V."/>
            <person name="Poulain J."/>
            <person name="Durand C."/>
            <person name="Bellec A."/>
            <person name="Gaspin C."/>
            <person name="Safar J."/>
            <person name="Dolezel J."/>
            <person name="Rogers J."/>
            <person name="Vandepoele K."/>
            <person name="Aury J.M."/>
            <person name="Mayer K."/>
            <person name="Berges H."/>
            <person name="Quesneville H."/>
            <person name="Wincker P."/>
            <person name="Feuillet C."/>
        </authorList>
    </citation>
    <scope>NUCLEOTIDE SEQUENCE</scope>
</reference>
<dbReference type="ExpressionAtlas" id="A0A077RSR2">
    <property type="expression patterns" value="baseline"/>
</dbReference>
<name>A0A077RSR2_WHEAT</name>
<dbReference type="EMBL" id="HG670306">
    <property type="protein sequence ID" value="CDM80034.1"/>
    <property type="molecule type" value="Genomic_DNA"/>
</dbReference>
<dbReference type="PANTHER" id="PTHR47072:SF4">
    <property type="entry name" value="MYB_SANT-LIKE DOMAIN-CONTAINING PROTEIN"/>
    <property type="match status" value="1"/>
</dbReference>
<protein>
    <recommendedName>
        <fullName evidence="2">Myb/SANT-like domain-containing protein</fullName>
    </recommendedName>
</protein>
<dbReference type="Pfam" id="PF12776">
    <property type="entry name" value="Myb_DNA-bind_3"/>
    <property type="match status" value="1"/>
</dbReference>
<gene>
    <name evidence="3" type="ORF">TRAES_3BF060600170CFD_c1</name>
</gene>
<feature type="domain" description="Myb/SANT-like" evidence="2">
    <location>
        <begin position="55"/>
        <end position="147"/>
    </location>
</feature>
<feature type="region of interest" description="Disordered" evidence="1">
    <location>
        <begin position="292"/>
        <end position="318"/>
    </location>
</feature>
<dbReference type="HOGENOM" id="CLU_577987_0_0_1"/>
<evidence type="ECO:0000313" key="3">
    <source>
        <dbReference type="EMBL" id="CDM80034.1"/>
    </source>
</evidence>
<proteinExistence type="predicted"/>
<feature type="compositionally biased region" description="Pro residues" evidence="1">
    <location>
        <begin position="13"/>
        <end position="26"/>
    </location>
</feature>
<dbReference type="InterPro" id="IPR024752">
    <property type="entry name" value="Myb/SANT-like_dom"/>
</dbReference>